<protein>
    <submittedName>
        <fullName evidence="2">GNAT family N-acetyltransferase</fullName>
    </submittedName>
</protein>
<dbReference type="GO" id="GO:0016747">
    <property type="term" value="F:acyltransferase activity, transferring groups other than amino-acyl groups"/>
    <property type="evidence" value="ECO:0007669"/>
    <property type="project" value="InterPro"/>
</dbReference>
<evidence type="ECO:0000313" key="3">
    <source>
        <dbReference type="Proteomes" id="UP000272464"/>
    </source>
</evidence>
<name>A0A433XP05_9BACL</name>
<dbReference type="InterPro" id="IPR000182">
    <property type="entry name" value="GNAT_dom"/>
</dbReference>
<dbReference type="SUPFAM" id="SSF55729">
    <property type="entry name" value="Acyl-CoA N-acyltransferases (Nat)"/>
    <property type="match status" value="1"/>
</dbReference>
<dbReference type="OrthoDB" id="1797983at2"/>
<comment type="caution">
    <text evidence="2">The sequence shown here is derived from an EMBL/GenBank/DDBJ whole genome shotgun (WGS) entry which is preliminary data.</text>
</comment>
<sequence length="234" mass="26409">MQIRKMKPNDLSLIARVNINTFRETQRGIVPDAFIEELSYEGAEERFQRMLNKNEQLSTIFVAEDDDSVIGYAMGGLAREKVQSYQGELYGIYILPNYHGKGIGRSLMSSVANYLGEEDVHSMFVVVFSSSENQSTCVDSIGPVELLKNEKPIAVAPGAVIKFVMNYEPLPNKSSVEQFTKDQQITQVAVNNDAFQAPIQKGTYYYSFGVWWMDEKKTNVAHGDAFYNFVLEVI</sequence>
<reference evidence="2 3" key="1">
    <citation type="submission" date="2018-12" db="EMBL/GenBank/DDBJ databases">
        <authorList>
            <person name="Sun L."/>
            <person name="Chen Z."/>
        </authorList>
    </citation>
    <scope>NUCLEOTIDE SEQUENCE [LARGE SCALE GENOMIC DNA]</scope>
    <source>
        <strain evidence="2 3">3-5-3</strain>
    </source>
</reference>
<dbReference type="InterPro" id="IPR016181">
    <property type="entry name" value="Acyl_CoA_acyltransferase"/>
</dbReference>
<dbReference type="EMBL" id="RZNX01000001">
    <property type="protein sequence ID" value="RUT35832.1"/>
    <property type="molecule type" value="Genomic_DNA"/>
</dbReference>
<proteinExistence type="predicted"/>
<dbReference type="Gene3D" id="3.40.630.30">
    <property type="match status" value="1"/>
</dbReference>
<organism evidence="2 3">
    <name type="scientific">Paenibacillus zeisoli</name>
    <dbReference type="NCBI Taxonomy" id="2496267"/>
    <lineage>
        <taxon>Bacteria</taxon>
        <taxon>Bacillati</taxon>
        <taxon>Bacillota</taxon>
        <taxon>Bacilli</taxon>
        <taxon>Bacillales</taxon>
        <taxon>Paenibacillaceae</taxon>
        <taxon>Paenibacillus</taxon>
    </lineage>
</organism>
<feature type="domain" description="N-acetyltransferase" evidence="1">
    <location>
        <begin position="1"/>
        <end position="177"/>
    </location>
</feature>
<dbReference type="PROSITE" id="PS51186">
    <property type="entry name" value="GNAT"/>
    <property type="match status" value="1"/>
</dbReference>
<evidence type="ECO:0000313" key="2">
    <source>
        <dbReference type="EMBL" id="RUT35832.1"/>
    </source>
</evidence>
<keyword evidence="2" id="KW-0808">Transferase</keyword>
<accession>A0A433XP05</accession>
<evidence type="ECO:0000259" key="1">
    <source>
        <dbReference type="PROSITE" id="PS51186"/>
    </source>
</evidence>
<gene>
    <name evidence="2" type="ORF">EJP77_02115</name>
</gene>
<dbReference type="Proteomes" id="UP000272464">
    <property type="component" value="Unassembled WGS sequence"/>
</dbReference>
<keyword evidence="3" id="KW-1185">Reference proteome</keyword>
<dbReference type="Pfam" id="PF00583">
    <property type="entry name" value="Acetyltransf_1"/>
    <property type="match status" value="1"/>
</dbReference>
<dbReference type="AlphaFoldDB" id="A0A433XP05"/>
<dbReference type="CDD" id="cd04301">
    <property type="entry name" value="NAT_SF"/>
    <property type="match status" value="1"/>
</dbReference>
<dbReference type="RefSeq" id="WP_127197529.1">
    <property type="nucleotide sequence ID" value="NZ_RZNX01000001.1"/>
</dbReference>